<dbReference type="PANTHER" id="PTHR12143:SF39">
    <property type="entry name" value="SECRETED PROTEIN"/>
    <property type="match status" value="1"/>
</dbReference>
<evidence type="ECO:0000313" key="7">
    <source>
        <dbReference type="Proteomes" id="UP000033109"/>
    </source>
</evidence>
<dbReference type="InterPro" id="IPR041371">
    <property type="entry name" value="GH92_N"/>
</dbReference>
<organism evidence="6 7">
    <name type="scientific">Pontibacter korlensis</name>
    <dbReference type="NCBI Taxonomy" id="400092"/>
    <lineage>
        <taxon>Bacteria</taxon>
        <taxon>Pseudomonadati</taxon>
        <taxon>Bacteroidota</taxon>
        <taxon>Cytophagia</taxon>
        <taxon>Cytophagales</taxon>
        <taxon>Hymenobacteraceae</taxon>
        <taxon>Pontibacter</taxon>
    </lineage>
</organism>
<feature type="domain" description="Glycosyl hydrolase family 92" evidence="4">
    <location>
        <begin position="542"/>
        <end position="649"/>
    </location>
</feature>
<dbReference type="Gene3D" id="1.20.1610.10">
    <property type="entry name" value="alpha-1,2-mannosidases domains"/>
    <property type="match status" value="1"/>
</dbReference>
<dbReference type="PATRIC" id="fig|400092.3.peg.2582"/>
<keyword evidence="3" id="KW-0106">Calcium</keyword>
<feature type="domain" description="Glycosyl hydrolase family 92 N-terminal" evidence="5">
    <location>
        <begin position="13"/>
        <end position="218"/>
    </location>
</feature>
<feature type="domain" description="Glycosyl hydrolase family 92" evidence="4">
    <location>
        <begin position="225"/>
        <end position="539"/>
    </location>
</feature>
<dbReference type="GO" id="GO:0005975">
    <property type="term" value="P:carbohydrate metabolic process"/>
    <property type="evidence" value="ECO:0007669"/>
    <property type="project" value="InterPro"/>
</dbReference>
<dbReference type="GO" id="GO:0005829">
    <property type="term" value="C:cytosol"/>
    <property type="evidence" value="ECO:0007669"/>
    <property type="project" value="TreeGrafter"/>
</dbReference>
<dbReference type="InterPro" id="IPR008928">
    <property type="entry name" value="6-hairpin_glycosidase_sf"/>
</dbReference>
<accession>A0A0E3UXL8</accession>
<evidence type="ECO:0000256" key="2">
    <source>
        <dbReference type="ARBA" id="ARBA00011245"/>
    </source>
</evidence>
<protein>
    <submittedName>
        <fullName evidence="6">Alpha-mannosidase</fullName>
    </submittedName>
</protein>
<dbReference type="GO" id="GO:0030246">
    <property type="term" value="F:carbohydrate binding"/>
    <property type="evidence" value="ECO:0007669"/>
    <property type="project" value="InterPro"/>
</dbReference>
<evidence type="ECO:0000313" key="6">
    <source>
        <dbReference type="EMBL" id="AKD03691.1"/>
    </source>
</evidence>
<dbReference type="HOGENOM" id="CLU_003690_2_2_10"/>
<dbReference type="KEGG" id="pko:PKOR_11850"/>
<dbReference type="Gene3D" id="2.70.98.10">
    <property type="match status" value="1"/>
</dbReference>
<dbReference type="STRING" id="400092.PKOR_11850"/>
<evidence type="ECO:0000259" key="5">
    <source>
        <dbReference type="Pfam" id="PF17678"/>
    </source>
</evidence>
<gene>
    <name evidence="6" type="ORF">PKOR_11850</name>
</gene>
<name>A0A0E3UXL8_9BACT</name>
<keyword evidence="7" id="KW-1185">Reference proteome</keyword>
<dbReference type="Proteomes" id="UP000033109">
    <property type="component" value="Chromosome"/>
</dbReference>
<sequence length="673" mass="75969">MQMADKGASEEKVNVFLGSSGDHGQLSPAASYPFSMLSIGPQTYPATHTGYEYLAKEFLGFTHSRFEGVGCLGSGGIILVKPFLGDDPDTTPLIKAEENAGPGYYQVGFKNKIKAEFAVYKNSGVHHYQLPVGKKGVYIDLSHAFVGGFVAEEHTVSGDTLSGWIEAKTTCSVGIYRLYYAMHFRQPVKWATRNEHELIASFAPDQQDVYAGVAFSSVDVAHAKAALSNEPFEQVKQKSISGWNQLLSRIQVKGDPEREKLFYSLLYRAVQSPYVVSEEDGTYRAIDGSLQTSKNTVYNGWAIWDNYKTQLPLLSFAYPERFQDIASSIANLYPYGKKDFATAHEPSNTVRTEHAIVVLLDAYRKGYKIDFPSILDSLKQEVDKLDYSHPDKALESSYDAWALSQILKELNQDKLSEKYKQKALEYKSYWEKDFRDLTRDDVNRMSARGMYQGTIWQYRWSVPFDVKGLIELTGGEQTFINQLDEFFGKDFHNRANEPDLQVPLLYNATSEPWKSQALMHQLAVDTVVQHYFNDNSRGIGSYIGVIYKNQPEAYLRTMDDDAGAMSSWFVLTSLGIQPACVGWPVYYLNVPLFESAEIKGPNGKAFTVQVENYADKNFYIKQVILNGEKLDRNWLTHEEIMSGGKLIITASDKPEKSWGVTNRWVPSLQQPEQ</sequence>
<dbReference type="InterPro" id="IPR050883">
    <property type="entry name" value="PNGase"/>
</dbReference>
<proteinExistence type="predicted"/>
<comment type="subunit">
    <text evidence="2">Monomer.</text>
</comment>
<dbReference type="Pfam" id="PF07971">
    <property type="entry name" value="Glyco_hydro_92"/>
    <property type="match status" value="2"/>
</dbReference>
<comment type="cofactor">
    <cofactor evidence="1">
        <name>Ca(2+)</name>
        <dbReference type="ChEBI" id="CHEBI:29108"/>
    </cofactor>
</comment>
<dbReference type="AlphaFoldDB" id="A0A0E3UXL8"/>
<evidence type="ECO:0000256" key="3">
    <source>
        <dbReference type="ARBA" id="ARBA00022837"/>
    </source>
</evidence>
<evidence type="ECO:0000256" key="1">
    <source>
        <dbReference type="ARBA" id="ARBA00001913"/>
    </source>
</evidence>
<dbReference type="Pfam" id="PF17678">
    <property type="entry name" value="Glyco_hydro_92N"/>
    <property type="match status" value="1"/>
</dbReference>
<evidence type="ECO:0000259" key="4">
    <source>
        <dbReference type="Pfam" id="PF07971"/>
    </source>
</evidence>
<reference evidence="6 7" key="1">
    <citation type="journal article" date="2015" name="Sci. Rep.">
        <title>Unraveling adaptation of Pontibacter korlensis to radiation and infertility in desert through complete genome and comparative transcriptomic analysis.</title>
        <authorList>
            <person name="Dai J."/>
            <person name="Dai W."/>
            <person name="Qiu C."/>
            <person name="Yang Z."/>
            <person name="Zhang Y."/>
            <person name="Zhou M."/>
            <person name="Zhang L."/>
            <person name="Fang C."/>
            <person name="Gao Q."/>
            <person name="Yang Q."/>
            <person name="Li X."/>
            <person name="Wang Z."/>
            <person name="Wang Z."/>
            <person name="Jia Z."/>
            <person name="Chen X."/>
        </authorList>
    </citation>
    <scope>NUCLEOTIDE SEQUENCE [LARGE SCALE GENOMIC DNA]</scope>
    <source>
        <strain evidence="6 7">X14-1T</strain>
    </source>
</reference>
<dbReference type="PANTHER" id="PTHR12143">
    <property type="entry name" value="PEPTIDE N-GLYCANASE PNGASE -RELATED"/>
    <property type="match status" value="1"/>
</dbReference>
<dbReference type="Gene3D" id="3.30.2080.10">
    <property type="entry name" value="GH92 mannosidase domain"/>
    <property type="match status" value="1"/>
</dbReference>
<dbReference type="InterPro" id="IPR014718">
    <property type="entry name" value="GH-type_carb-bd"/>
</dbReference>
<dbReference type="Gene3D" id="1.20.1050.60">
    <property type="entry name" value="alpha-1,2-mannosidase"/>
    <property type="match status" value="1"/>
</dbReference>
<dbReference type="GO" id="GO:0000224">
    <property type="term" value="F:peptide-N4-(N-acetyl-beta-glucosaminyl)asparagine amidase activity"/>
    <property type="evidence" value="ECO:0007669"/>
    <property type="project" value="TreeGrafter"/>
</dbReference>
<dbReference type="InterPro" id="IPR012939">
    <property type="entry name" value="Glyco_hydro_92"/>
</dbReference>
<dbReference type="GO" id="GO:0006516">
    <property type="term" value="P:glycoprotein catabolic process"/>
    <property type="evidence" value="ECO:0007669"/>
    <property type="project" value="TreeGrafter"/>
</dbReference>
<dbReference type="SUPFAM" id="SSF48208">
    <property type="entry name" value="Six-hairpin glycosidases"/>
    <property type="match status" value="1"/>
</dbReference>
<dbReference type="EMBL" id="CP009621">
    <property type="protein sequence ID" value="AKD03691.1"/>
    <property type="molecule type" value="Genomic_DNA"/>
</dbReference>